<protein>
    <submittedName>
        <fullName evidence="8">Putative membrane protein YadS</fullName>
    </submittedName>
</protein>
<evidence type="ECO:0000256" key="6">
    <source>
        <dbReference type="ARBA" id="ARBA00023136"/>
    </source>
</evidence>
<comment type="subcellular location">
    <subcellularLocation>
        <location evidence="1">Cell membrane</location>
        <topology evidence="1">Multi-pass membrane protein</topology>
    </subcellularLocation>
</comment>
<feature type="transmembrane region" description="Helical" evidence="7">
    <location>
        <begin position="49"/>
        <end position="71"/>
    </location>
</feature>
<keyword evidence="3" id="KW-1003">Cell membrane</keyword>
<dbReference type="InterPro" id="IPR018383">
    <property type="entry name" value="UPF0324_pro"/>
</dbReference>
<dbReference type="EMBL" id="JACIIJ010000015">
    <property type="protein sequence ID" value="MBB6224408.1"/>
    <property type="molecule type" value="Genomic_DNA"/>
</dbReference>
<dbReference type="Pfam" id="PF03601">
    <property type="entry name" value="Cons_hypoth698"/>
    <property type="match status" value="1"/>
</dbReference>
<evidence type="ECO:0000256" key="5">
    <source>
        <dbReference type="ARBA" id="ARBA00022989"/>
    </source>
</evidence>
<evidence type="ECO:0000256" key="2">
    <source>
        <dbReference type="ARBA" id="ARBA00007977"/>
    </source>
</evidence>
<gene>
    <name evidence="8" type="ORF">GGE66_005421</name>
</gene>
<accession>A0A7W9ZYH2</accession>
<dbReference type="GO" id="GO:0005886">
    <property type="term" value="C:plasma membrane"/>
    <property type="evidence" value="ECO:0007669"/>
    <property type="project" value="UniProtKB-SubCell"/>
</dbReference>
<keyword evidence="4 7" id="KW-0812">Transmembrane</keyword>
<sequence>MMGLRSFDLIPPQAATVARESSSVLTLVSMAALGLSVNMRTVFASGGRVLLAGVLSMPALAFMSAIGLMILHAN</sequence>
<evidence type="ECO:0000256" key="4">
    <source>
        <dbReference type="ARBA" id="ARBA00022692"/>
    </source>
</evidence>
<comment type="similarity">
    <text evidence="2">Belongs to the UPF0324 family.</text>
</comment>
<evidence type="ECO:0000313" key="9">
    <source>
        <dbReference type="Proteomes" id="UP000517187"/>
    </source>
</evidence>
<keyword evidence="5 7" id="KW-1133">Transmembrane helix</keyword>
<dbReference type="AlphaFoldDB" id="A0A7W9ZYH2"/>
<feature type="transmembrane region" description="Helical" evidence="7">
    <location>
        <begin position="20"/>
        <end position="37"/>
    </location>
</feature>
<evidence type="ECO:0000256" key="1">
    <source>
        <dbReference type="ARBA" id="ARBA00004651"/>
    </source>
</evidence>
<proteinExistence type="inferred from homology"/>
<organism evidence="8 9">
    <name type="scientific">Rhizobium leguminosarum</name>
    <dbReference type="NCBI Taxonomy" id="384"/>
    <lineage>
        <taxon>Bacteria</taxon>
        <taxon>Pseudomonadati</taxon>
        <taxon>Pseudomonadota</taxon>
        <taxon>Alphaproteobacteria</taxon>
        <taxon>Hyphomicrobiales</taxon>
        <taxon>Rhizobiaceae</taxon>
        <taxon>Rhizobium/Agrobacterium group</taxon>
        <taxon>Rhizobium</taxon>
    </lineage>
</organism>
<evidence type="ECO:0000256" key="3">
    <source>
        <dbReference type="ARBA" id="ARBA00022475"/>
    </source>
</evidence>
<reference evidence="8 9" key="1">
    <citation type="submission" date="2020-08" db="EMBL/GenBank/DDBJ databases">
        <title>Genomic Encyclopedia of Type Strains, Phase IV (KMG-V): Genome sequencing to study the core and pangenomes of soil and plant-associated prokaryotes.</title>
        <authorList>
            <person name="Whitman W."/>
        </authorList>
    </citation>
    <scope>NUCLEOTIDE SEQUENCE [LARGE SCALE GENOMIC DNA]</scope>
    <source>
        <strain evidence="8 9">SEMIA 4011</strain>
    </source>
</reference>
<name>A0A7W9ZYH2_RHILE</name>
<dbReference type="Proteomes" id="UP000517187">
    <property type="component" value="Unassembled WGS sequence"/>
</dbReference>
<evidence type="ECO:0000313" key="8">
    <source>
        <dbReference type="EMBL" id="MBB6224408.1"/>
    </source>
</evidence>
<comment type="caution">
    <text evidence="8">The sequence shown here is derived from an EMBL/GenBank/DDBJ whole genome shotgun (WGS) entry which is preliminary data.</text>
</comment>
<evidence type="ECO:0000256" key="7">
    <source>
        <dbReference type="SAM" id="Phobius"/>
    </source>
</evidence>
<keyword evidence="6 7" id="KW-0472">Membrane</keyword>
<dbReference type="RefSeq" id="WP_184696823.1">
    <property type="nucleotide sequence ID" value="NZ_JACIIJ010000015.1"/>
</dbReference>